<comment type="caution">
    <text evidence="11">Lacks conserved residue(s) required for the propagation of feature annotation.</text>
</comment>
<feature type="region of interest" description="2-C-methyl-D-erythritol 2,4-cyclodiphosphate synthase" evidence="11">
    <location>
        <begin position="231"/>
        <end position="386"/>
    </location>
</feature>
<keyword evidence="10 11" id="KW-0511">Multifunctional enzyme</keyword>
<keyword evidence="15" id="KW-1185">Reference proteome</keyword>
<proteinExistence type="inferred from homology"/>
<dbReference type="FunFam" id="3.30.1330.50:FF:000003">
    <property type="entry name" value="2-C-methyl-D-erythritol 2,4-cyclodiphosphate synthase"/>
    <property type="match status" value="1"/>
</dbReference>
<dbReference type="UniPathway" id="UPA00056">
    <property type="reaction ID" value="UER00093"/>
</dbReference>
<dbReference type="InterPro" id="IPR020555">
    <property type="entry name" value="MECDP_synthase_CS"/>
</dbReference>
<feature type="binding site" evidence="11">
    <location>
        <begin position="263"/>
        <end position="264"/>
    </location>
    <ligand>
        <name>4-CDP-2-C-methyl-D-erythritol 2-phosphate</name>
        <dbReference type="ChEBI" id="CHEBI:57919"/>
    </ligand>
</feature>
<evidence type="ECO:0000256" key="6">
    <source>
        <dbReference type="ARBA" id="ARBA00022695"/>
    </source>
</evidence>
<feature type="binding site" evidence="11">
    <location>
        <position position="371"/>
    </location>
    <ligand>
        <name>4-CDP-2-C-methyl-D-erythritol 2-phosphate</name>
        <dbReference type="ChEBI" id="CHEBI:57919"/>
    </ligand>
</feature>
<feature type="binding site" evidence="11">
    <location>
        <position position="239"/>
    </location>
    <ligand>
        <name>a divalent metal cation</name>
        <dbReference type="ChEBI" id="CHEBI:60240"/>
    </ligand>
</feature>
<dbReference type="PANTHER" id="PTHR43181">
    <property type="entry name" value="2-C-METHYL-D-ERYTHRITOL 2,4-CYCLODIPHOSPHATE SYNTHASE, CHLOROPLASTIC"/>
    <property type="match status" value="1"/>
</dbReference>
<evidence type="ECO:0000259" key="13">
    <source>
        <dbReference type="Pfam" id="PF02542"/>
    </source>
</evidence>
<dbReference type="GO" id="GO:0050518">
    <property type="term" value="F:2-C-methyl-D-erythritol 4-phosphate cytidylyltransferase activity"/>
    <property type="evidence" value="ECO:0007669"/>
    <property type="project" value="UniProtKB-UniRule"/>
</dbReference>
<comment type="function">
    <text evidence="11">Bifunctional enzyme that catalyzes the formation of 4-diphosphocytidyl-2-C-methyl-D-erythritol from CTP and 2-C-methyl-D-erythritol 4-phosphate (MEP) (IspD), and catalyzes the conversion of 4-diphosphocytidyl-2-C-methyl-D-erythritol 2-phosphate (CDP-ME2P) to 2-C-methyl-D-erythritol 2,4-cyclodiphosphate (ME-CPP) with a corresponding release of cytidine 5-monophosphate (CMP) (IspF).</text>
</comment>
<keyword evidence="6 11" id="KW-0548">Nucleotidyltransferase</keyword>
<evidence type="ECO:0000256" key="10">
    <source>
        <dbReference type="ARBA" id="ARBA00023268"/>
    </source>
</evidence>
<dbReference type="CDD" id="cd02516">
    <property type="entry name" value="CDP-ME_synthetase"/>
    <property type="match status" value="1"/>
</dbReference>
<dbReference type="RefSeq" id="WP_183613588.1">
    <property type="nucleotide sequence ID" value="NZ_JACICY010000005.1"/>
</dbReference>
<evidence type="ECO:0000256" key="1">
    <source>
        <dbReference type="ARBA" id="ARBA00000200"/>
    </source>
</evidence>
<feature type="site" description="Positions MEP for the nucleophilic attack" evidence="11">
    <location>
        <position position="214"/>
    </location>
</feature>
<evidence type="ECO:0000256" key="2">
    <source>
        <dbReference type="ARBA" id="ARBA00001968"/>
    </source>
</evidence>
<feature type="site" description="Positions MEP for the nucleophilic attack" evidence="11">
    <location>
        <position position="159"/>
    </location>
</feature>
<dbReference type="Pfam" id="PF02542">
    <property type="entry name" value="YgbB"/>
    <property type="match status" value="1"/>
</dbReference>
<evidence type="ECO:0000256" key="4">
    <source>
        <dbReference type="ARBA" id="ARBA00008480"/>
    </source>
</evidence>
<dbReference type="PROSITE" id="PS01295">
    <property type="entry name" value="ISPD"/>
    <property type="match status" value="1"/>
</dbReference>
<comment type="similarity">
    <text evidence="11">In the C-terminal section; belongs to the IspF family.</text>
</comment>
<comment type="similarity">
    <text evidence="4 12">Belongs to the IspF family.</text>
</comment>
<comment type="catalytic activity">
    <reaction evidence="1 11 12">
        <text>4-CDP-2-C-methyl-D-erythritol 2-phosphate = 2-C-methyl-D-erythritol 2,4-cyclic diphosphate + CMP</text>
        <dbReference type="Rhea" id="RHEA:23864"/>
        <dbReference type="ChEBI" id="CHEBI:57919"/>
        <dbReference type="ChEBI" id="CHEBI:58483"/>
        <dbReference type="ChEBI" id="CHEBI:60377"/>
        <dbReference type="EC" id="4.6.1.12"/>
    </reaction>
</comment>
<dbReference type="AlphaFoldDB" id="A0A7W5ZWH5"/>
<feature type="binding site" evidence="11">
    <location>
        <begin position="237"/>
        <end position="239"/>
    </location>
    <ligand>
        <name>4-CDP-2-C-methyl-D-erythritol 2-phosphate</name>
        <dbReference type="ChEBI" id="CHEBI:57919"/>
    </ligand>
</feature>
<feature type="site" description="Transition state stabilizer" evidence="11">
    <location>
        <position position="24"/>
    </location>
</feature>
<gene>
    <name evidence="11" type="primary">ispDF</name>
    <name evidence="14" type="ORF">GGQ88_002473</name>
</gene>
<evidence type="ECO:0000256" key="11">
    <source>
        <dbReference type="HAMAP-Rule" id="MF_01520"/>
    </source>
</evidence>
<protein>
    <recommendedName>
        <fullName evidence="11">Bifunctional enzyme IspD/IspF</fullName>
    </recommendedName>
    <domain>
        <recommendedName>
            <fullName evidence="11">2-C-methyl-D-erythritol 4-phosphate cytidylyltransferase</fullName>
            <ecNumber evidence="11">2.7.7.60</ecNumber>
        </recommendedName>
        <alternativeName>
            <fullName evidence="11">4-diphosphocytidyl-2C-methyl-D-erythritol synthase</fullName>
        </alternativeName>
        <alternativeName>
            <fullName evidence="11">MEP cytidylyltransferase</fullName>
            <shortName evidence="11">MCT</shortName>
        </alternativeName>
    </domain>
    <domain>
        <recommendedName>
            <fullName evidence="11">2-C-methyl-D-erythritol 2,4-cyclodiphosphate synthase</fullName>
            <shortName evidence="11">MECDP-synthase</shortName>
            <shortName evidence="11">MECPP-synthase</shortName>
            <shortName evidence="11">MECPS</shortName>
            <ecNumber evidence="11">4.6.1.12</ecNumber>
        </recommendedName>
    </domain>
</protein>
<feature type="binding site" evidence="11">
    <location>
        <begin position="285"/>
        <end position="287"/>
    </location>
    <ligand>
        <name>4-CDP-2-C-methyl-D-erythritol 2-phosphate</name>
        <dbReference type="ChEBI" id="CHEBI:57919"/>
    </ligand>
</feature>
<feature type="binding site" evidence="11">
    <location>
        <position position="237"/>
    </location>
    <ligand>
        <name>a divalent metal cation</name>
        <dbReference type="ChEBI" id="CHEBI:60240"/>
    </ligand>
</feature>
<dbReference type="PANTHER" id="PTHR43181:SF1">
    <property type="entry name" value="2-C-METHYL-D-ERYTHRITOL 2,4-CYCLODIPHOSPHATE SYNTHASE, CHLOROPLASTIC"/>
    <property type="match status" value="1"/>
</dbReference>
<comment type="pathway">
    <text evidence="3 11">Isoprenoid biosynthesis; isopentenyl diphosphate biosynthesis via DXP pathway; isopentenyl diphosphate from 1-deoxy-D-xylulose 5-phosphate: step 4/6.</text>
</comment>
<dbReference type="CDD" id="cd00554">
    <property type="entry name" value="MECDP_synthase"/>
    <property type="match status" value="1"/>
</dbReference>
<comment type="catalytic activity">
    <reaction evidence="11">
        <text>2-C-methyl-D-erythritol 4-phosphate + CTP + H(+) = 4-CDP-2-C-methyl-D-erythritol + diphosphate</text>
        <dbReference type="Rhea" id="RHEA:13429"/>
        <dbReference type="ChEBI" id="CHEBI:15378"/>
        <dbReference type="ChEBI" id="CHEBI:33019"/>
        <dbReference type="ChEBI" id="CHEBI:37563"/>
        <dbReference type="ChEBI" id="CHEBI:57823"/>
        <dbReference type="ChEBI" id="CHEBI:58262"/>
        <dbReference type="EC" id="2.7.7.60"/>
    </reaction>
</comment>
<feature type="region of interest" description="2-C-methyl-D-erythritol 4-phosphate cytidylyltransferase" evidence="11">
    <location>
        <begin position="1"/>
        <end position="230"/>
    </location>
</feature>
<feature type="domain" description="2-C-methyl-D-erythritol 2,4-cyclodiphosphate synthase" evidence="13">
    <location>
        <begin position="231"/>
        <end position="383"/>
    </location>
</feature>
<dbReference type="InterPro" id="IPR029044">
    <property type="entry name" value="Nucleotide-diphossugar_trans"/>
</dbReference>
<dbReference type="SUPFAM" id="SSF69765">
    <property type="entry name" value="IpsF-like"/>
    <property type="match status" value="1"/>
</dbReference>
<dbReference type="HAMAP" id="MF_00107">
    <property type="entry name" value="IspF"/>
    <property type="match status" value="1"/>
</dbReference>
<feature type="binding site" evidence="11">
    <location>
        <position position="271"/>
    </location>
    <ligand>
        <name>a divalent metal cation</name>
        <dbReference type="ChEBI" id="CHEBI:60240"/>
    </ligand>
</feature>
<dbReference type="EMBL" id="JACICY010000005">
    <property type="protein sequence ID" value="MBB3861201.1"/>
    <property type="molecule type" value="Genomic_DNA"/>
</dbReference>
<dbReference type="GO" id="GO:0019288">
    <property type="term" value="P:isopentenyl diphosphate biosynthetic process, methylerythritol 4-phosphate pathway"/>
    <property type="evidence" value="ECO:0007669"/>
    <property type="project" value="UniProtKB-UniRule"/>
</dbReference>
<dbReference type="InterPro" id="IPR003526">
    <property type="entry name" value="MECDP_synthase"/>
</dbReference>
<evidence type="ECO:0000256" key="7">
    <source>
        <dbReference type="ARBA" id="ARBA00022723"/>
    </source>
</evidence>
<keyword evidence="7 11" id="KW-0479">Metal-binding</keyword>
<dbReference type="Pfam" id="PF01128">
    <property type="entry name" value="IspD"/>
    <property type="match status" value="1"/>
</dbReference>
<feature type="site" description="Transition state stabilizer" evidence="11">
    <location>
        <position position="263"/>
    </location>
</feature>
<dbReference type="PROSITE" id="PS01350">
    <property type="entry name" value="ISPF"/>
    <property type="match status" value="1"/>
</dbReference>
<feature type="site" description="Transition state stabilizer" evidence="11">
    <location>
        <position position="362"/>
    </location>
</feature>
<dbReference type="InterPro" id="IPR026596">
    <property type="entry name" value="IspD/F"/>
</dbReference>
<dbReference type="Gene3D" id="3.30.1330.50">
    <property type="entry name" value="2-C-methyl-D-erythritol 2,4-cyclodiphosphate synthase"/>
    <property type="match status" value="1"/>
</dbReference>
<dbReference type="Proteomes" id="UP000562395">
    <property type="component" value="Unassembled WGS sequence"/>
</dbReference>
<evidence type="ECO:0000313" key="14">
    <source>
        <dbReference type="EMBL" id="MBB3861201.1"/>
    </source>
</evidence>
<evidence type="ECO:0000256" key="9">
    <source>
        <dbReference type="ARBA" id="ARBA00023239"/>
    </source>
</evidence>
<dbReference type="InterPro" id="IPR018294">
    <property type="entry name" value="ISPD_synthase_CS"/>
</dbReference>
<dbReference type="HAMAP" id="MF_01520">
    <property type="entry name" value="IspDF"/>
    <property type="match status" value="1"/>
</dbReference>
<comment type="cofactor">
    <cofactor evidence="2 11">
        <name>a divalent metal cation</name>
        <dbReference type="ChEBI" id="CHEBI:60240"/>
    </cofactor>
</comment>
<keyword evidence="8 11" id="KW-0414">Isoprene biosynthesis</keyword>
<evidence type="ECO:0000256" key="8">
    <source>
        <dbReference type="ARBA" id="ARBA00023229"/>
    </source>
</evidence>
<sequence length="386" mass="39712">MDGSPSPTGPKVAAVVVAAGKGLRTGGAVPKQFVMWRGKPLVRHSVEALVAAGIAPVVVAIPEGWDEVAADCLAGIAGVRRIRGGDTRQDSVRLALESLEVDAPARVLIHDAARPVLPRVVIHALLAALETSSAAIPVLPVVDSLVRGEAGAMAAAVSRDGLFRVQTPQAFDFAAILAAHRGWQGATDAGDDAQVAVAAGLVVALTVGDEALRKVTFAADLEETEMSVLPRTGMGFDVHRLVEGEELWLCGVHIPHGKGLSGHSDADVAIHALVDALLGAIAAGDIGDHFPPSDPQWKGASSDRFLAHAGHLVAEAGCRIAHIDVTIICEAPKIGPHKLEMRQALARILGIDLGAVSVKATTTERLGLTGRGEGIAAQAVATVVAV</sequence>
<evidence type="ECO:0000256" key="3">
    <source>
        <dbReference type="ARBA" id="ARBA00004709"/>
    </source>
</evidence>
<reference evidence="14 15" key="1">
    <citation type="submission" date="2020-08" db="EMBL/GenBank/DDBJ databases">
        <title>Genomic Encyclopedia of Type Strains, Phase IV (KMG-IV): sequencing the most valuable type-strain genomes for metagenomic binning, comparative biology and taxonomic classification.</title>
        <authorList>
            <person name="Goeker M."/>
        </authorList>
    </citation>
    <scope>NUCLEOTIDE SEQUENCE [LARGE SCALE GENOMIC DNA]</scope>
    <source>
        <strain evidence="14 15">DSM 14552</strain>
    </source>
</reference>
<dbReference type="SUPFAM" id="SSF53448">
    <property type="entry name" value="Nucleotide-diphospho-sugar transferases"/>
    <property type="match status" value="1"/>
</dbReference>
<comment type="pathway">
    <text evidence="11">Isoprenoid biosynthesis; isopentenyl diphosphate biosynthesis via DXP pathway; isopentenyl diphosphate from 1-deoxy-D-xylulose 5-phosphate: step 2/6.</text>
</comment>
<dbReference type="GO" id="GO:0046872">
    <property type="term" value="F:metal ion binding"/>
    <property type="evidence" value="ECO:0007669"/>
    <property type="project" value="UniProtKB-KW"/>
</dbReference>
<dbReference type="InterPro" id="IPR036571">
    <property type="entry name" value="MECDP_synthase_sf"/>
</dbReference>
<dbReference type="NCBIfam" id="NF006899">
    <property type="entry name" value="PRK09382.1"/>
    <property type="match status" value="1"/>
</dbReference>
<keyword evidence="9 11" id="KW-0456">Lyase</keyword>
<feature type="site" description="Transition state stabilizer" evidence="11">
    <location>
        <position position="31"/>
    </location>
</feature>
<keyword evidence="5 11" id="KW-0808">Transferase</keyword>
<comment type="caution">
    <text evidence="14">The sequence shown here is derived from an EMBL/GenBank/DDBJ whole genome shotgun (WGS) entry which is preliminary data.</text>
</comment>
<dbReference type="Gene3D" id="3.90.550.10">
    <property type="entry name" value="Spore Coat Polysaccharide Biosynthesis Protein SpsA, Chain A"/>
    <property type="match status" value="1"/>
</dbReference>
<dbReference type="NCBIfam" id="TIGR00151">
    <property type="entry name" value="ispF"/>
    <property type="match status" value="1"/>
</dbReference>
<dbReference type="GO" id="GO:0008685">
    <property type="term" value="F:2-C-methyl-D-erythritol 2,4-cyclodiphosphate synthase activity"/>
    <property type="evidence" value="ECO:0007669"/>
    <property type="project" value="UniProtKB-UniRule"/>
</dbReference>
<dbReference type="InterPro" id="IPR034683">
    <property type="entry name" value="IspD/TarI"/>
</dbReference>
<evidence type="ECO:0000313" key="15">
    <source>
        <dbReference type="Proteomes" id="UP000562395"/>
    </source>
</evidence>
<dbReference type="EC" id="2.7.7.60" evidence="11"/>
<evidence type="ECO:0000256" key="5">
    <source>
        <dbReference type="ARBA" id="ARBA00022679"/>
    </source>
</evidence>
<feature type="binding site" evidence="11">
    <location>
        <begin position="361"/>
        <end position="364"/>
    </location>
    <ligand>
        <name>4-CDP-2-C-methyl-D-erythritol 2-phosphate</name>
        <dbReference type="ChEBI" id="CHEBI:57919"/>
    </ligand>
</feature>
<dbReference type="EC" id="4.6.1.12" evidence="11"/>
<evidence type="ECO:0000256" key="12">
    <source>
        <dbReference type="RuleBase" id="RU004395"/>
    </source>
</evidence>
<accession>A0A7W5ZWH5</accession>
<organism evidence="14 15">
    <name type="scientific">Novosphingobium hassiacum</name>
    <dbReference type="NCBI Taxonomy" id="173676"/>
    <lineage>
        <taxon>Bacteria</taxon>
        <taxon>Pseudomonadati</taxon>
        <taxon>Pseudomonadota</taxon>
        <taxon>Alphaproteobacteria</taxon>
        <taxon>Sphingomonadales</taxon>
        <taxon>Sphingomonadaceae</taxon>
        <taxon>Novosphingobium</taxon>
    </lineage>
</organism>
<dbReference type="GO" id="GO:0016114">
    <property type="term" value="P:terpenoid biosynthetic process"/>
    <property type="evidence" value="ECO:0007669"/>
    <property type="project" value="InterPro"/>
</dbReference>
<comment type="similarity">
    <text evidence="11">In the N-terminal section; belongs to the IspD/TarI cytidylyltransferase family. IspD subfamily.</text>
</comment>
<name>A0A7W5ZWH5_9SPHN</name>